<dbReference type="Gene3D" id="1.20.120.1910">
    <property type="entry name" value="Cysteine-tRNA ligase, C-terminal anti-codon recognition domain"/>
    <property type="match status" value="1"/>
</dbReference>
<evidence type="ECO:0000256" key="12">
    <source>
        <dbReference type="ARBA" id="ARBA00043868"/>
    </source>
</evidence>
<dbReference type="InterPro" id="IPR014729">
    <property type="entry name" value="Rossmann-like_a/b/a_fold"/>
</dbReference>
<evidence type="ECO:0000256" key="2">
    <source>
        <dbReference type="ARBA" id="ARBA00005594"/>
    </source>
</evidence>
<keyword evidence="8" id="KW-0067">ATP-binding</keyword>
<dbReference type="HAMAP" id="MF_00041">
    <property type="entry name" value="Cys_tRNA_synth"/>
    <property type="match status" value="1"/>
</dbReference>
<comment type="catalytic activity">
    <reaction evidence="15">
        <text>2 L-cysteine = S-sulfanyl-L-cysteine + L-alanine</text>
        <dbReference type="Rhea" id="RHEA:78543"/>
        <dbReference type="ChEBI" id="CHEBI:35235"/>
        <dbReference type="ChEBI" id="CHEBI:57972"/>
        <dbReference type="ChEBI" id="CHEBI:58591"/>
    </reaction>
    <physiologicalReaction direction="left-to-right" evidence="15">
        <dbReference type="Rhea" id="RHEA:78544"/>
    </physiologicalReaction>
</comment>
<proteinExistence type="inferred from homology"/>
<evidence type="ECO:0000256" key="13">
    <source>
        <dbReference type="ARBA" id="ARBA00045476"/>
    </source>
</evidence>
<keyword evidence="9" id="KW-0648">Protein biosynthesis</keyword>
<protein>
    <recommendedName>
        <fullName evidence="3">cysteine--tRNA ligase</fullName>
        <ecNumber evidence="3">6.1.1.16</ecNumber>
    </recommendedName>
    <alternativeName>
        <fullName evidence="11">Cysteinyl-tRNA synthetase</fullName>
    </alternativeName>
</protein>
<evidence type="ECO:0000256" key="4">
    <source>
        <dbReference type="ARBA" id="ARBA00022598"/>
    </source>
</evidence>
<comment type="catalytic activity">
    <reaction evidence="16">
        <text>S-sulfanyl-L-cysteine + L-cysteine = S-disulfanyl-L-cysteine + L-alanine</text>
        <dbReference type="Rhea" id="RHEA:78627"/>
        <dbReference type="ChEBI" id="CHEBI:35235"/>
        <dbReference type="ChEBI" id="CHEBI:57972"/>
        <dbReference type="ChEBI" id="CHEBI:58591"/>
        <dbReference type="ChEBI" id="CHEBI:229465"/>
    </reaction>
    <physiologicalReaction direction="left-to-right" evidence="16">
        <dbReference type="Rhea" id="RHEA:78628"/>
    </physiologicalReaction>
</comment>
<dbReference type="GO" id="GO:0005524">
    <property type="term" value="F:ATP binding"/>
    <property type="evidence" value="ECO:0007669"/>
    <property type="project" value="UniProtKB-KW"/>
</dbReference>
<gene>
    <name evidence="20" type="ORF">LSH36_48g05033</name>
</gene>
<dbReference type="FunFam" id="3.40.50.620:FF:000027">
    <property type="entry name" value="Cysteine--tRNA ligase, cytoplasmic"/>
    <property type="match status" value="1"/>
</dbReference>
<evidence type="ECO:0000259" key="19">
    <source>
        <dbReference type="SMART" id="SM00840"/>
    </source>
</evidence>
<evidence type="ECO:0000256" key="1">
    <source>
        <dbReference type="ARBA" id="ARBA00001947"/>
    </source>
</evidence>
<dbReference type="EC" id="6.1.1.16" evidence="3"/>
<keyword evidence="5" id="KW-0479">Metal-binding</keyword>
<dbReference type="Pfam" id="PF01406">
    <property type="entry name" value="tRNA-synt_1e"/>
    <property type="match status" value="1"/>
</dbReference>
<dbReference type="Pfam" id="PF09190">
    <property type="entry name" value="DALR_2"/>
    <property type="match status" value="1"/>
</dbReference>
<dbReference type="PRINTS" id="PR00983">
    <property type="entry name" value="TRNASYNTHCYS"/>
</dbReference>
<reference evidence="20" key="1">
    <citation type="journal article" date="2023" name="Mol. Biol. Evol.">
        <title>Third-Generation Sequencing Reveals the Adaptive Role of the Epigenome in Three Deep-Sea Polychaetes.</title>
        <authorList>
            <person name="Perez M."/>
            <person name="Aroh O."/>
            <person name="Sun Y."/>
            <person name="Lan Y."/>
            <person name="Juniper S.K."/>
            <person name="Young C.R."/>
            <person name="Angers B."/>
            <person name="Qian P.Y."/>
        </authorList>
    </citation>
    <scope>NUCLEOTIDE SEQUENCE</scope>
    <source>
        <strain evidence="20">P08H-3</strain>
    </source>
</reference>
<comment type="function">
    <text evidence="13">In addition to its role as an aminoacyl-tRNA synthetase, has also cysteine persulfide synthase activity. Produces reactive persulfide species such as cysteine persulfide (CysSSH) from substrate cysteine and mediate direct incorporation of CysSSH into proteins during translations, resulting in protein persulfides and polysulfides. CysSSHs behave as potent antioxidants and cellular protectants.</text>
</comment>
<dbReference type="SUPFAM" id="SSF52374">
    <property type="entry name" value="Nucleotidylyl transferase"/>
    <property type="match status" value="1"/>
</dbReference>
<dbReference type="CDD" id="cd00672">
    <property type="entry name" value="CysRS_core"/>
    <property type="match status" value="1"/>
</dbReference>
<dbReference type="InterPro" id="IPR015803">
    <property type="entry name" value="Cys-tRNA-ligase"/>
</dbReference>
<comment type="function">
    <text evidence="12">Mitochondrial cysteine-specific aminoacyl-tRNA synthetase that catalyzes the ATP-dependent ligation of cysteine to tRNA(Cys).</text>
</comment>
<accession>A0AAD9K652</accession>
<keyword evidence="4" id="KW-0436">Ligase</keyword>
<evidence type="ECO:0000256" key="9">
    <source>
        <dbReference type="ARBA" id="ARBA00022917"/>
    </source>
</evidence>
<sequence length="678" mass="76751">MAFQLSASVKRCATCAYLSRLGEVVGRGRSRTGGHVKSRLFSMLVSPVKHCVSQASDSTRLTVVRFQICQSGARTVSYRSMINPVPERLVHAGSYDNARVAAQVDKNVTSNGADQNKPRKADAVPTSAKSKTKKIHSLENEWIKPEGLDTGIVIYNSLTRRKEPLILPGGRLATWYACGPTVYDHAHIGHASSYVRTDIIRRVLMKFFNIDVVMVMGITDIDDKIIKRSKETGVDFRHLSRYFEAEFFKDMDSLKVLPPTVKTRVSEHIPHIISFTQQIISNGYGYVASDGTVYFDVQKYGQYGKLYAHINDEDESEIRVPVDTGKKSARDFALWKAAKPEEPWWDSPWGKGRPGWHIECSTMASTIFGSHLDIHSGGDDLKFPHHENELAQSEACFCSNQWTNYWLHTGLLHQKDDKAKMSKSLKNTVPVSELLKQYTANQFRLFCMLRPYRQLIEYNEESMQKAIHIHNQWATFQTTSDAYIRGQILCKPINDVYLLESLEETKKRVERSLADDFDTPKAVAALEELIRRTNVELAQKAKSEAESSERSPGVIAAVAAYVDRIMDLFGIQVSRKKKLTHSDSEQKLSAIMDSVVKFRSDVRQFALNPELPEITPDISSKEKKQQAHHLVKPLFQACDHLRDDLKVVGIQIKDHNKQSSWDVVEQANILPGKNNPEE</sequence>
<evidence type="ECO:0000256" key="11">
    <source>
        <dbReference type="ARBA" id="ARBA00031499"/>
    </source>
</evidence>
<evidence type="ECO:0000256" key="5">
    <source>
        <dbReference type="ARBA" id="ARBA00022723"/>
    </source>
</evidence>
<dbReference type="InterPro" id="IPR009080">
    <property type="entry name" value="tRNAsynth_Ia_anticodon-bd"/>
</dbReference>
<evidence type="ECO:0000313" key="20">
    <source>
        <dbReference type="EMBL" id="KAK2165586.1"/>
    </source>
</evidence>
<keyword evidence="7" id="KW-0862">Zinc</keyword>
<evidence type="ECO:0000256" key="8">
    <source>
        <dbReference type="ARBA" id="ARBA00022840"/>
    </source>
</evidence>
<dbReference type="Proteomes" id="UP001208570">
    <property type="component" value="Unassembled WGS sequence"/>
</dbReference>
<comment type="catalytic activity">
    <reaction evidence="18">
        <text>tRNA(Cys) + L-cysteine + ATP = L-cysteinyl-tRNA(Cys) + AMP + diphosphate</text>
        <dbReference type="Rhea" id="RHEA:17773"/>
        <dbReference type="Rhea" id="RHEA-COMP:9661"/>
        <dbReference type="Rhea" id="RHEA-COMP:9679"/>
        <dbReference type="ChEBI" id="CHEBI:30616"/>
        <dbReference type="ChEBI" id="CHEBI:33019"/>
        <dbReference type="ChEBI" id="CHEBI:35235"/>
        <dbReference type="ChEBI" id="CHEBI:78442"/>
        <dbReference type="ChEBI" id="CHEBI:78517"/>
        <dbReference type="ChEBI" id="CHEBI:456215"/>
        <dbReference type="EC" id="6.1.1.16"/>
    </reaction>
    <physiologicalReaction direction="right-to-left" evidence="18">
        <dbReference type="Rhea" id="RHEA:17775"/>
    </physiologicalReaction>
</comment>
<evidence type="ECO:0000256" key="14">
    <source>
        <dbReference type="ARBA" id="ARBA00047499"/>
    </source>
</evidence>
<comment type="catalytic activity">
    <reaction evidence="14">
        <text>S-disulfanyl-L-cysteine + tRNA(Cys) + ATP = (S)-disulfanyl-L-cysteinyl-tRNA(Cys) + AMP + diphosphate</text>
        <dbReference type="Rhea" id="RHEA:78651"/>
        <dbReference type="Rhea" id="RHEA-COMP:9661"/>
        <dbReference type="Rhea" id="RHEA-COMP:19120"/>
        <dbReference type="ChEBI" id="CHEBI:30616"/>
        <dbReference type="ChEBI" id="CHEBI:33019"/>
        <dbReference type="ChEBI" id="CHEBI:78442"/>
        <dbReference type="ChEBI" id="CHEBI:229465"/>
        <dbReference type="ChEBI" id="CHEBI:229521"/>
        <dbReference type="ChEBI" id="CHEBI:456215"/>
    </reaction>
    <physiologicalReaction direction="left-to-right" evidence="14">
        <dbReference type="Rhea" id="RHEA:78652"/>
    </physiologicalReaction>
</comment>
<evidence type="ECO:0000256" key="6">
    <source>
        <dbReference type="ARBA" id="ARBA00022741"/>
    </source>
</evidence>
<evidence type="ECO:0000313" key="21">
    <source>
        <dbReference type="Proteomes" id="UP001208570"/>
    </source>
</evidence>
<evidence type="ECO:0000256" key="10">
    <source>
        <dbReference type="ARBA" id="ARBA00023146"/>
    </source>
</evidence>
<dbReference type="PANTHER" id="PTHR10890:SF27">
    <property type="entry name" value="CYSTEINE--TRNA LIGASE, MITOCHONDRIAL-RELATED"/>
    <property type="match status" value="1"/>
</dbReference>
<evidence type="ECO:0000256" key="16">
    <source>
        <dbReference type="ARBA" id="ARBA00047731"/>
    </source>
</evidence>
<dbReference type="GO" id="GO:0006423">
    <property type="term" value="P:cysteinyl-tRNA aminoacylation"/>
    <property type="evidence" value="ECO:0007669"/>
    <property type="project" value="InterPro"/>
</dbReference>
<comment type="cofactor">
    <cofactor evidence="1">
        <name>Zn(2+)</name>
        <dbReference type="ChEBI" id="CHEBI:29105"/>
    </cofactor>
</comment>
<dbReference type="InterPro" id="IPR024909">
    <property type="entry name" value="Cys-tRNA/MSH_ligase"/>
</dbReference>
<dbReference type="InterPro" id="IPR032678">
    <property type="entry name" value="tRNA-synt_1_cat_dom"/>
</dbReference>
<dbReference type="EMBL" id="JAODUP010000048">
    <property type="protein sequence ID" value="KAK2165586.1"/>
    <property type="molecule type" value="Genomic_DNA"/>
</dbReference>
<dbReference type="GO" id="GO:0005737">
    <property type="term" value="C:cytoplasm"/>
    <property type="evidence" value="ECO:0007669"/>
    <property type="project" value="InterPro"/>
</dbReference>
<dbReference type="AlphaFoldDB" id="A0AAD9K652"/>
<comment type="caution">
    <text evidence="20">The sequence shown here is derived from an EMBL/GenBank/DDBJ whole genome shotgun (WGS) entry which is preliminary data.</text>
</comment>
<dbReference type="SUPFAM" id="SSF47323">
    <property type="entry name" value="Anticodon-binding domain of a subclass of class I aminoacyl-tRNA synthetases"/>
    <property type="match status" value="1"/>
</dbReference>
<dbReference type="InterPro" id="IPR015273">
    <property type="entry name" value="Cys-tRNA-synt_Ia_DALR"/>
</dbReference>
<organism evidence="20 21">
    <name type="scientific">Paralvinella palmiformis</name>
    <dbReference type="NCBI Taxonomy" id="53620"/>
    <lineage>
        <taxon>Eukaryota</taxon>
        <taxon>Metazoa</taxon>
        <taxon>Spiralia</taxon>
        <taxon>Lophotrochozoa</taxon>
        <taxon>Annelida</taxon>
        <taxon>Polychaeta</taxon>
        <taxon>Sedentaria</taxon>
        <taxon>Canalipalpata</taxon>
        <taxon>Terebellida</taxon>
        <taxon>Terebelliformia</taxon>
        <taxon>Alvinellidae</taxon>
        <taxon>Paralvinella</taxon>
    </lineage>
</organism>
<dbReference type="PANTHER" id="PTHR10890">
    <property type="entry name" value="CYSTEINYL-TRNA SYNTHETASE"/>
    <property type="match status" value="1"/>
</dbReference>
<evidence type="ECO:0000256" key="17">
    <source>
        <dbReference type="ARBA" id="ARBA00048609"/>
    </source>
</evidence>
<keyword evidence="21" id="KW-1185">Reference proteome</keyword>
<dbReference type="Gene3D" id="3.40.50.620">
    <property type="entry name" value="HUPs"/>
    <property type="match status" value="1"/>
</dbReference>
<evidence type="ECO:0000256" key="7">
    <source>
        <dbReference type="ARBA" id="ARBA00022833"/>
    </source>
</evidence>
<feature type="domain" description="Cysteinyl-tRNA synthetase class Ia DALR" evidence="19">
    <location>
        <begin position="508"/>
        <end position="580"/>
    </location>
</feature>
<dbReference type="GO" id="GO:0046872">
    <property type="term" value="F:metal ion binding"/>
    <property type="evidence" value="ECO:0007669"/>
    <property type="project" value="UniProtKB-KW"/>
</dbReference>
<evidence type="ECO:0000256" key="3">
    <source>
        <dbReference type="ARBA" id="ARBA00012832"/>
    </source>
</evidence>
<comment type="similarity">
    <text evidence="2">Belongs to the class-I aminoacyl-tRNA synthetase family.</text>
</comment>
<name>A0AAD9K652_9ANNE</name>
<keyword evidence="6" id="KW-0547">Nucleotide-binding</keyword>
<keyword evidence="10" id="KW-0030">Aminoacyl-tRNA synthetase</keyword>
<dbReference type="GO" id="GO:0004817">
    <property type="term" value="F:cysteine-tRNA ligase activity"/>
    <property type="evidence" value="ECO:0007669"/>
    <property type="project" value="UniProtKB-EC"/>
</dbReference>
<dbReference type="SMART" id="SM00840">
    <property type="entry name" value="DALR_2"/>
    <property type="match status" value="1"/>
</dbReference>
<evidence type="ECO:0000256" key="18">
    <source>
        <dbReference type="ARBA" id="ARBA00049046"/>
    </source>
</evidence>
<dbReference type="NCBIfam" id="TIGR00435">
    <property type="entry name" value="cysS"/>
    <property type="match status" value="1"/>
</dbReference>
<evidence type="ECO:0000256" key="15">
    <source>
        <dbReference type="ARBA" id="ARBA00047548"/>
    </source>
</evidence>
<comment type="catalytic activity">
    <reaction evidence="17">
        <text>S-sulfanyl-L-cysteine + tRNA(Cys) + ATP = (S)-sulfanyl-L-cysteinyl-tRNA(Cys) + AMP + diphosphate</text>
        <dbReference type="Rhea" id="RHEA:78647"/>
        <dbReference type="Rhea" id="RHEA-COMP:9661"/>
        <dbReference type="Rhea" id="RHEA-COMP:19119"/>
        <dbReference type="ChEBI" id="CHEBI:30616"/>
        <dbReference type="ChEBI" id="CHEBI:33019"/>
        <dbReference type="ChEBI" id="CHEBI:58591"/>
        <dbReference type="ChEBI" id="CHEBI:78442"/>
        <dbReference type="ChEBI" id="CHEBI:229520"/>
        <dbReference type="ChEBI" id="CHEBI:456215"/>
    </reaction>
    <physiologicalReaction direction="left-to-right" evidence="17">
        <dbReference type="Rhea" id="RHEA:78648"/>
    </physiologicalReaction>
</comment>